<dbReference type="Proteomes" id="UP000648075">
    <property type="component" value="Unassembled WGS sequence"/>
</dbReference>
<keyword evidence="1" id="KW-0812">Transmembrane</keyword>
<reference evidence="2" key="2">
    <citation type="submission" date="2020-09" db="EMBL/GenBank/DDBJ databases">
        <authorList>
            <person name="Sun Q."/>
            <person name="Kim S."/>
        </authorList>
    </citation>
    <scope>NUCLEOTIDE SEQUENCE</scope>
    <source>
        <strain evidence="2">KCTC 32255</strain>
    </source>
</reference>
<dbReference type="AlphaFoldDB" id="A0A918UEL5"/>
<evidence type="ECO:0000313" key="2">
    <source>
        <dbReference type="EMBL" id="GGY96353.1"/>
    </source>
</evidence>
<evidence type="ECO:0000256" key="1">
    <source>
        <dbReference type="SAM" id="Phobius"/>
    </source>
</evidence>
<feature type="transmembrane region" description="Helical" evidence="1">
    <location>
        <begin position="322"/>
        <end position="342"/>
    </location>
</feature>
<accession>A0A918UEL5</accession>
<dbReference type="EMBL" id="BMZA01000002">
    <property type="protein sequence ID" value="GGY96353.1"/>
    <property type="molecule type" value="Genomic_DNA"/>
</dbReference>
<feature type="transmembrane region" description="Helical" evidence="1">
    <location>
        <begin position="354"/>
        <end position="387"/>
    </location>
</feature>
<gene>
    <name evidence="2" type="ORF">GCM10011614_08950</name>
</gene>
<keyword evidence="1" id="KW-0472">Membrane</keyword>
<organism evidence="2 3">
    <name type="scientific">Novosphingobium colocasiae</name>
    <dbReference type="NCBI Taxonomy" id="1256513"/>
    <lineage>
        <taxon>Bacteria</taxon>
        <taxon>Pseudomonadati</taxon>
        <taxon>Pseudomonadota</taxon>
        <taxon>Alphaproteobacteria</taxon>
        <taxon>Sphingomonadales</taxon>
        <taxon>Sphingomonadaceae</taxon>
        <taxon>Novosphingobium</taxon>
    </lineage>
</organism>
<feature type="transmembrane region" description="Helical" evidence="1">
    <location>
        <begin position="255"/>
        <end position="276"/>
    </location>
</feature>
<proteinExistence type="predicted"/>
<name>A0A918UEL5_9SPHN</name>
<dbReference type="RefSeq" id="WP_189619925.1">
    <property type="nucleotide sequence ID" value="NZ_BMZA01000002.1"/>
</dbReference>
<protein>
    <submittedName>
        <fullName evidence="2">Uncharacterized protein</fullName>
    </submittedName>
</protein>
<keyword evidence="1" id="KW-1133">Transmembrane helix</keyword>
<reference evidence="2" key="1">
    <citation type="journal article" date="2014" name="Int. J. Syst. Evol. Microbiol.">
        <title>Complete genome sequence of Corynebacterium casei LMG S-19264T (=DSM 44701T), isolated from a smear-ripened cheese.</title>
        <authorList>
            <consortium name="US DOE Joint Genome Institute (JGI-PGF)"/>
            <person name="Walter F."/>
            <person name="Albersmeier A."/>
            <person name="Kalinowski J."/>
            <person name="Ruckert C."/>
        </authorList>
    </citation>
    <scope>NUCLEOTIDE SEQUENCE</scope>
    <source>
        <strain evidence="2">KCTC 32255</strain>
    </source>
</reference>
<feature type="transmembrane region" description="Helical" evidence="1">
    <location>
        <begin position="226"/>
        <end position="249"/>
    </location>
</feature>
<feature type="transmembrane region" description="Helical" evidence="1">
    <location>
        <begin position="297"/>
        <end position="316"/>
    </location>
</feature>
<sequence length="392" mass="40737">MTDHIGTERAPARAFLRVAGASVAKHQLGLVLALDCQRVICFARGSSPEMIELQHAAEAAGLQFYLAVSTSQLAGLITAADELIVVTEGLLADPAAAAGLLEGRGPVVLVQPAETAIPQGFERIDINRGAGGVMRLPGQLAEHLHALPPDVDVVSALTRIALQSGIGTREIPAAVRVGPNWRMIGSEAEAQGVEQDWLRASFGSEGRSVGGKVLARMAVLALGPSLLHAGNASVVASLAVLALVLLVAASTWFGVFWLAFALLAMATIVVEAGRLLRAAERRATGIQPPAIPRADALTLLCDGALVGVMLAASPQWQGLSWLGWLFAPLMLMLMLLLVPRVVGTAAERWAGDRTILCLLLTAAAAAGMVNHAVQIMALGLAAAALLLPARAR</sequence>
<evidence type="ECO:0000313" key="3">
    <source>
        <dbReference type="Proteomes" id="UP000648075"/>
    </source>
</evidence>
<keyword evidence="3" id="KW-1185">Reference proteome</keyword>
<comment type="caution">
    <text evidence="2">The sequence shown here is derived from an EMBL/GenBank/DDBJ whole genome shotgun (WGS) entry which is preliminary data.</text>
</comment>